<protein>
    <submittedName>
        <fullName evidence="2">Uncharacterized protein</fullName>
    </submittedName>
</protein>
<keyword evidence="1" id="KW-0812">Transmembrane</keyword>
<dbReference type="EMBL" id="KZ825969">
    <property type="protein sequence ID" value="PYH90764.1"/>
    <property type="molecule type" value="Genomic_DNA"/>
</dbReference>
<dbReference type="Proteomes" id="UP000247810">
    <property type="component" value="Unassembled WGS sequence"/>
</dbReference>
<dbReference type="VEuPathDB" id="FungiDB:BO71DRAFT_68052"/>
<keyword evidence="1" id="KW-0472">Membrane</keyword>
<gene>
    <name evidence="2" type="ORF">BO71DRAFT_68052</name>
</gene>
<evidence type="ECO:0000313" key="2">
    <source>
        <dbReference type="EMBL" id="PYH90764.1"/>
    </source>
</evidence>
<sequence>MLTCHPTLQNSLIPVVQQLSRIGFLLEAHIGLKKVIYCVYPPSQSLSLFACIWCSLCLVSLGLPLAVSFSAPLESTICCRVLFLFFGNVLFSACLHSSIIPPGIP</sequence>
<evidence type="ECO:0000256" key="1">
    <source>
        <dbReference type="SAM" id="Phobius"/>
    </source>
</evidence>
<feature type="transmembrane region" description="Helical" evidence="1">
    <location>
        <begin position="46"/>
        <end position="69"/>
    </location>
</feature>
<dbReference type="AlphaFoldDB" id="A0A319D0F9"/>
<proteinExistence type="predicted"/>
<keyword evidence="1" id="KW-1133">Transmembrane helix</keyword>
<organism evidence="2 3">
    <name type="scientific">Aspergillus ellipticus CBS 707.79</name>
    <dbReference type="NCBI Taxonomy" id="1448320"/>
    <lineage>
        <taxon>Eukaryota</taxon>
        <taxon>Fungi</taxon>
        <taxon>Dikarya</taxon>
        <taxon>Ascomycota</taxon>
        <taxon>Pezizomycotina</taxon>
        <taxon>Eurotiomycetes</taxon>
        <taxon>Eurotiomycetidae</taxon>
        <taxon>Eurotiales</taxon>
        <taxon>Aspergillaceae</taxon>
        <taxon>Aspergillus</taxon>
        <taxon>Aspergillus subgen. Circumdati</taxon>
    </lineage>
</organism>
<keyword evidence="3" id="KW-1185">Reference proteome</keyword>
<accession>A0A319D0F9</accession>
<name>A0A319D0F9_9EURO</name>
<evidence type="ECO:0000313" key="3">
    <source>
        <dbReference type="Proteomes" id="UP000247810"/>
    </source>
</evidence>
<feature type="transmembrane region" description="Helical" evidence="1">
    <location>
        <begin position="81"/>
        <end position="100"/>
    </location>
</feature>
<reference evidence="2 3" key="1">
    <citation type="submission" date="2018-02" db="EMBL/GenBank/DDBJ databases">
        <title>The genomes of Aspergillus section Nigri reveals drivers in fungal speciation.</title>
        <authorList>
            <consortium name="DOE Joint Genome Institute"/>
            <person name="Vesth T.C."/>
            <person name="Nybo J."/>
            <person name="Theobald S."/>
            <person name="Brandl J."/>
            <person name="Frisvad J.C."/>
            <person name="Nielsen K.F."/>
            <person name="Lyhne E.K."/>
            <person name="Kogle M.E."/>
            <person name="Kuo A."/>
            <person name="Riley R."/>
            <person name="Clum A."/>
            <person name="Nolan M."/>
            <person name="Lipzen A."/>
            <person name="Salamov A."/>
            <person name="Henrissat B."/>
            <person name="Wiebenga A."/>
            <person name="De vries R.P."/>
            <person name="Grigoriev I.V."/>
            <person name="Mortensen U.H."/>
            <person name="Andersen M.R."/>
            <person name="Baker S.E."/>
        </authorList>
    </citation>
    <scope>NUCLEOTIDE SEQUENCE [LARGE SCALE GENOMIC DNA]</scope>
    <source>
        <strain evidence="2 3">CBS 707.79</strain>
    </source>
</reference>